<dbReference type="RefSeq" id="WP_033100119.1">
    <property type="nucleotide sequence ID" value="NZ_JACEIP010000009.1"/>
</dbReference>
<comment type="caution">
    <text evidence="1">The sequence shown here is derived from an EMBL/GenBank/DDBJ whole genome shotgun (WGS) entry which is preliminary data.</text>
</comment>
<proteinExistence type="predicted"/>
<dbReference type="EMBL" id="JACEIP010000009">
    <property type="protein sequence ID" value="MBA4542771.1"/>
    <property type="molecule type" value="Genomic_DNA"/>
</dbReference>
<name>A0A7W1XA08_9BACL</name>
<organism evidence="1 2">
    <name type="scientific">Thermoactinomyces daqus</name>
    <dbReference type="NCBI Taxonomy" id="1329516"/>
    <lineage>
        <taxon>Bacteria</taxon>
        <taxon>Bacillati</taxon>
        <taxon>Bacillota</taxon>
        <taxon>Bacilli</taxon>
        <taxon>Bacillales</taxon>
        <taxon>Thermoactinomycetaceae</taxon>
        <taxon>Thermoactinomyces</taxon>
    </lineage>
</organism>
<dbReference type="OrthoDB" id="2989993at2"/>
<reference evidence="1 2" key="1">
    <citation type="submission" date="2020-07" db="EMBL/GenBank/DDBJ databases">
        <authorList>
            <person name="Feng H."/>
        </authorList>
    </citation>
    <scope>NUCLEOTIDE SEQUENCE [LARGE SCALE GENOMIC DNA]</scope>
    <source>
        <strain evidence="2">s-11</strain>
    </source>
</reference>
<accession>A0A7W1XA08</accession>
<keyword evidence="2" id="KW-1185">Reference proteome</keyword>
<evidence type="ECO:0000313" key="2">
    <source>
        <dbReference type="Proteomes" id="UP000530514"/>
    </source>
</evidence>
<dbReference type="Proteomes" id="UP000530514">
    <property type="component" value="Unassembled WGS sequence"/>
</dbReference>
<dbReference type="AlphaFoldDB" id="A0A7W1XA08"/>
<evidence type="ECO:0000313" key="1">
    <source>
        <dbReference type="EMBL" id="MBA4542771.1"/>
    </source>
</evidence>
<sequence>MKMGDIIPALKKMNVSLKHEKPGDMTNGQLHAVFRIVGEILGDQPTVTIEDEEAWMKYKNNFLTRRVLHAWAKARFKIYLNSTSATEKTEIMAELFEQIKPVLFKCFIEEYGVEGLPLNPLTFRAFVWNQAYIARKFHCYKDEQYWNEMIDMIDTLKEECFADRWKNIY</sequence>
<protein>
    <submittedName>
        <fullName evidence="1">Uncharacterized protein</fullName>
    </submittedName>
</protein>
<gene>
    <name evidence="1" type="ORF">H1164_07635</name>
</gene>